<feature type="region of interest" description="Disordered" evidence="1">
    <location>
        <begin position="332"/>
        <end position="359"/>
    </location>
</feature>
<feature type="transmembrane region" description="Helical" evidence="2">
    <location>
        <begin position="365"/>
        <end position="387"/>
    </location>
</feature>
<organism evidence="3 4">
    <name type="scientific">Lobosporangium transversale</name>
    <dbReference type="NCBI Taxonomy" id="64571"/>
    <lineage>
        <taxon>Eukaryota</taxon>
        <taxon>Fungi</taxon>
        <taxon>Fungi incertae sedis</taxon>
        <taxon>Mucoromycota</taxon>
        <taxon>Mortierellomycotina</taxon>
        <taxon>Mortierellomycetes</taxon>
        <taxon>Mortierellales</taxon>
        <taxon>Mortierellaceae</taxon>
        <taxon>Lobosporangium</taxon>
    </lineage>
</organism>
<dbReference type="InParanoid" id="A0A1Y2GXD8"/>
<feature type="region of interest" description="Disordered" evidence="1">
    <location>
        <begin position="429"/>
        <end position="497"/>
    </location>
</feature>
<protein>
    <submittedName>
        <fullName evidence="3">Uncharacterized protein</fullName>
    </submittedName>
</protein>
<dbReference type="OrthoDB" id="2431312at2759"/>
<proteinExistence type="predicted"/>
<dbReference type="RefSeq" id="XP_021884706.1">
    <property type="nucleotide sequence ID" value="XM_022029753.1"/>
</dbReference>
<feature type="compositionally biased region" description="Low complexity" evidence="1">
    <location>
        <begin position="440"/>
        <end position="467"/>
    </location>
</feature>
<feature type="region of interest" description="Disordered" evidence="1">
    <location>
        <begin position="524"/>
        <end position="549"/>
    </location>
</feature>
<keyword evidence="2" id="KW-0812">Transmembrane</keyword>
<feature type="compositionally biased region" description="Polar residues" evidence="1">
    <location>
        <begin position="487"/>
        <end position="497"/>
    </location>
</feature>
<keyword evidence="2" id="KW-1133">Transmembrane helix</keyword>
<feature type="region of interest" description="Disordered" evidence="1">
    <location>
        <begin position="554"/>
        <end position="573"/>
    </location>
</feature>
<keyword evidence="4" id="KW-1185">Reference proteome</keyword>
<evidence type="ECO:0000256" key="2">
    <source>
        <dbReference type="SAM" id="Phobius"/>
    </source>
</evidence>
<reference evidence="3 4" key="1">
    <citation type="submission" date="2016-07" db="EMBL/GenBank/DDBJ databases">
        <title>Pervasive Adenine N6-methylation of Active Genes in Fungi.</title>
        <authorList>
            <consortium name="DOE Joint Genome Institute"/>
            <person name="Mondo S.J."/>
            <person name="Dannebaum R.O."/>
            <person name="Kuo R.C."/>
            <person name="Labutti K."/>
            <person name="Haridas S."/>
            <person name="Kuo A."/>
            <person name="Salamov A."/>
            <person name="Ahrendt S.R."/>
            <person name="Lipzen A."/>
            <person name="Sullivan W."/>
            <person name="Andreopoulos W.B."/>
            <person name="Clum A."/>
            <person name="Lindquist E."/>
            <person name="Daum C."/>
            <person name="Ramamoorthy G.K."/>
            <person name="Gryganskyi A."/>
            <person name="Culley D."/>
            <person name="Magnuson J.K."/>
            <person name="James T.Y."/>
            <person name="O'Malley M.A."/>
            <person name="Stajich J.E."/>
            <person name="Spatafora J.W."/>
            <person name="Visel A."/>
            <person name="Grigoriev I.V."/>
        </authorList>
    </citation>
    <scope>NUCLEOTIDE SEQUENCE [LARGE SCALE GENOMIC DNA]</scope>
    <source>
        <strain evidence="3 4">NRRL 3116</strain>
    </source>
</reference>
<dbReference type="EMBL" id="MCFF01000005">
    <property type="protein sequence ID" value="ORZ26959.1"/>
    <property type="molecule type" value="Genomic_DNA"/>
</dbReference>
<evidence type="ECO:0000256" key="1">
    <source>
        <dbReference type="SAM" id="MobiDB-lite"/>
    </source>
</evidence>
<accession>A0A1Y2GXD8</accession>
<dbReference type="GeneID" id="33571596"/>
<evidence type="ECO:0000313" key="4">
    <source>
        <dbReference type="Proteomes" id="UP000193648"/>
    </source>
</evidence>
<comment type="caution">
    <text evidence="3">The sequence shown here is derived from an EMBL/GenBank/DDBJ whole genome shotgun (WGS) entry which is preliminary data.</text>
</comment>
<feature type="compositionally biased region" description="Polar residues" evidence="1">
    <location>
        <begin position="335"/>
        <end position="355"/>
    </location>
</feature>
<sequence>MSVAVPAYKNACIAPERSGAAVWLIGVSPVSEGRLEAYTVSLSNINAPTATLVASQLDVLAWSSQAEKACFNFPGLGPSMSSPILLQQFGPKSYFTNIFPNGTFESAANFQSMGFVSPRLASLSGAVGDLNWLTAVANVSSVRTNSPWTGVRLNGTDLYNSVQDYILTQYPTSNPLLSVGAYVPSSNTPAQGYHIVFDNIGGGVAYTTLASAGSIVSNLDRILSLSNPQSVDMNGIKLTKDAIPITMASVAYILDRALDGSCVLYTLNPSQSMQLQRVPIKGDVPPFSASIAATILNSRIVIYGASSGTTATSRFNAFDTVDGTWSGPGLVKVNVTPSNGSTPSGGQPAPTSISPSGDPDKGAPLGAIIGGVVGGLVLIALVAFLAIRHRRKPKPASTAITVATTGDAGPVMAAAAAGAGAAFSVPGKNDGFLTNQPPMQQSYSPLQQNQQQSIQQAQFSQQQQQQQYNPHHSYIPPAYVEPAKDGSASSQQQQSPVLFQNQQHHSYVPPTINANAQQPAQPNIFQPQSEASSNPRYSHATYTPSVSTPQASYTLASQVHTSPTGATSGPQHF</sequence>
<name>A0A1Y2GXD8_9FUNG</name>
<dbReference type="Proteomes" id="UP000193648">
    <property type="component" value="Unassembled WGS sequence"/>
</dbReference>
<gene>
    <name evidence="3" type="ORF">BCR41DRAFT_419389</name>
</gene>
<dbReference type="AlphaFoldDB" id="A0A1Y2GXD8"/>
<evidence type="ECO:0000313" key="3">
    <source>
        <dbReference type="EMBL" id="ORZ26959.1"/>
    </source>
</evidence>
<keyword evidence="2" id="KW-0472">Membrane</keyword>